<evidence type="ECO:0000313" key="6">
    <source>
        <dbReference type="EMBL" id="QRW42716.1"/>
    </source>
</evidence>
<dbReference type="EMBL" id="MW434380">
    <property type="protein sequence ID" value="QRW42721.1"/>
    <property type="molecule type" value="Genomic_RNA"/>
</dbReference>
<evidence type="ECO:0000313" key="7">
    <source>
        <dbReference type="EMBL" id="QRW42717.1"/>
    </source>
</evidence>
<evidence type="ECO:0000313" key="5">
    <source>
        <dbReference type="EMBL" id="QRW42715.1"/>
    </source>
</evidence>
<evidence type="ECO:0000313" key="8">
    <source>
        <dbReference type="EMBL" id="QRW42718.1"/>
    </source>
</evidence>
<evidence type="ECO:0000313" key="10">
    <source>
        <dbReference type="EMBL" id="QRW42720.1"/>
    </source>
</evidence>
<dbReference type="EMBL" id="MW434372">
    <property type="protein sequence ID" value="QRW42713.1"/>
    <property type="molecule type" value="Genomic_RNA"/>
</dbReference>
<dbReference type="EMBL" id="MW434381">
    <property type="protein sequence ID" value="QRW42722.1"/>
    <property type="molecule type" value="Genomic_RNA"/>
</dbReference>
<evidence type="ECO:0000313" key="1">
    <source>
        <dbReference type="EMBL" id="QRW42711.1"/>
    </source>
</evidence>
<dbReference type="EMBL" id="MW434370">
    <property type="protein sequence ID" value="QRW42711.1"/>
    <property type="molecule type" value="Genomic_RNA"/>
</dbReference>
<dbReference type="EMBL" id="MW434376">
    <property type="protein sequence ID" value="QRW42717.1"/>
    <property type="molecule type" value="Genomic_RNA"/>
</dbReference>
<accession>A0A894KQK3</accession>
<dbReference type="EMBL" id="MW434374">
    <property type="protein sequence ID" value="QRW42715.1"/>
    <property type="molecule type" value="Genomic_RNA"/>
</dbReference>
<dbReference type="EMBL" id="MW434375">
    <property type="protein sequence ID" value="QRW42716.1"/>
    <property type="molecule type" value="Genomic_RNA"/>
</dbReference>
<protein>
    <submittedName>
        <fullName evidence="10">Uncharacterized protein</fullName>
    </submittedName>
</protein>
<dbReference type="EMBL" id="MW434373">
    <property type="protein sequence ID" value="QRW42714.1"/>
    <property type="molecule type" value="Genomic_RNA"/>
</dbReference>
<evidence type="ECO:0000313" key="2">
    <source>
        <dbReference type="EMBL" id="QRW42712.1"/>
    </source>
</evidence>
<evidence type="ECO:0000313" key="9">
    <source>
        <dbReference type="EMBL" id="QRW42719.1"/>
    </source>
</evidence>
<dbReference type="EMBL" id="MW434379">
    <property type="protein sequence ID" value="QRW42720.1"/>
    <property type="molecule type" value="Genomic_RNA"/>
</dbReference>
<organism evidence="10">
    <name type="scientific">Usinis virus</name>
    <dbReference type="NCBI Taxonomy" id="2800948"/>
    <lineage>
        <taxon>Viruses</taxon>
        <taxon>Riboviria</taxon>
    </lineage>
</organism>
<evidence type="ECO:0000313" key="3">
    <source>
        <dbReference type="EMBL" id="QRW42713.1"/>
    </source>
</evidence>
<reference evidence="10" key="1">
    <citation type="journal article" date="2020" name="bioRxiv">
        <title>Single mosquito metatranscriptomics identifies vectors, emerging pathogens and reservoirs in one assay.</title>
        <authorList>
            <person name="Batson J."/>
            <person name="Dudas G."/>
            <person name="Haas-Stapleton E."/>
            <person name="Kistler A.L."/>
            <person name="Li L.M."/>
            <person name="Logan P."/>
            <person name="Ratnasiri K."/>
            <person name="Retallack H."/>
        </authorList>
    </citation>
    <scope>NUCLEOTIDE SEQUENCE</scope>
    <source>
        <strain evidence="5">CMS002_026a_WVAL</strain>
        <strain evidence="6">CMS002_026b_WVAL</strain>
        <strain evidence="4">CMS002_026c_WVAL</strain>
        <strain evidence="9">CMS002_026d_WVAL</strain>
        <strain evidence="2">CMS002_026e_WVAL</strain>
        <strain evidence="12">CMS002_045a_WVAL</strain>
        <strain evidence="11">CMS002_045b_WVAL</strain>
        <strain evidence="7">CMS002_045c_WVAL</strain>
        <strain evidence="3">CMS002_045d_WVAL</strain>
        <strain evidence="8">CMS002_045e_WVAL</strain>
        <strain evidence="1">CMS002_045f_WVAL</strain>
        <strain evidence="10">CMS002_045g_WVAL</strain>
    </source>
</reference>
<dbReference type="EMBL" id="MW434378">
    <property type="protein sequence ID" value="QRW42719.1"/>
    <property type="molecule type" value="Genomic_RNA"/>
</dbReference>
<sequence length="109" mass="12709">MFTSEQKAVLAALSLLHDTAYRFIMTRMLSEDAEWINRQNTSEVMLAMSQAASSIDNTENFEVYNRGRAALTLLIQSTMDRGIMRFPEDYEIFEERLRTLETTFEGIKW</sequence>
<evidence type="ECO:0000313" key="12">
    <source>
        <dbReference type="EMBL" id="QRW42722.1"/>
    </source>
</evidence>
<dbReference type="EMBL" id="MW434377">
    <property type="protein sequence ID" value="QRW42718.1"/>
    <property type="molecule type" value="Genomic_RNA"/>
</dbReference>
<evidence type="ECO:0000313" key="11">
    <source>
        <dbReference type="EMBL" id="QRW42721.1"/>
    </source>
</evidence>
<proteinExistence type="predicted"/>
<dbReference type="EMBL" id="MW434371">
    <property type="protein sequence ID" value="QRW42712.1"/>
    <property type="molecule type" value="Genomic_RNA"/>
</dbReference>
<evidence type="ECO:0000313" key="4">
    <source>
        <dbReference type="EMBL" id="QRW42714.1"/>
    </source>
</evidence>
<name>A0A894KQK3_9VIRU</name>